<feature type="region of interest" description="Disordered" evidence="1">
    <location>
        <begin position="43"/>
        <end position="81"/>
    </location>
</feature>
<sequence length="213" mass="22462">MTGASQKVFKNGLPLRGENGFGVELETVNLMLPVAHPHNFPVVRPGGHRQAVRQGGLRRRQGVVPRGGDDGGQTGEDGAGEVQRHPGLLAVHQGLSVGHGGPESLAYGLMPQAHPQHRDLTGEVGRRGNAHPRVGGSAGAGGEEDAPGGERLDLTQRQRVVADYSDVRVQLAHQLKEVIGKAVVVVNEQNHLSMPPSACSSARITALALFRHS</sequence>
<evidence type="ECO:0000313" key="2">
    <source>
        <dbReference type="EMBL" id="MPM53331.1"/>
    </source>
</evidence>
<accession>A0A645ALY6</accession>
<protein>
    <submittedName>
        <fullName evidence="2">Uncharacterized protein</fullName>
    </submittedName>
</protein>
<reference evidence="2" key="1">
    <citation type="submission" date="2019-08" db="EMBL/GenBank/DDBJ databases">
        <authorList>
            <person name="Kucharzyk K."/>
            <person name="Murdoch R.W."/>
            <person name="Higgins S."/>
            <person name="Loffler F."/>
        </authorList>
    </citation>
    <scope>NUCLEOTIDE SEQUENCE</scope>
</reference>
<organism evidence="2">
    <name type="scientific">bioreactor metagenome</name>
    <dbReference type="NCBI Taxonomy" id="1076179"/>
    <lineage>
        <taxon>unclassified sequences</taxon>
        <taxon>metagenomes</taxon>
        <taxon>ecological metagenomes</taxon>
    </lineage>
</organism>
<comment type="caution">
    <text evidence="2">The sequence shown here is derived from an EMBL/GenBank/DDBJ whole genome shotgun (WGS) entry which is preliminary data.</text>
</comment>
<gene>
    <name evidence="2" type="ORF">SDC9_100098</name>
</gene>
<feature type="region of interest" description="Disordered" evidence="1">
    <location>
        <begin position="122"/>
        <end position="153"/>
    </location>
</feature>
<feature type="compositionally biased region" description="Basic residues" evidence="1">
    <location>
        <begin position="46"/>
        <end position="61"/>
    </location>
</feature>
<name>A0A645ALY6_9ZZZZ</name>
<dbReference type="EMBL" id="VSSQ01014288">
    <property type="protein sequence ID" value="MPM53331.1"/>
    <property type="molecule type" value="Genomic_DNA"/>
</dbReference>
<proteinExistence type="predicted"/>
<dbReference type="AlphaFoldDB" id="A0A645ALY6"/>
<evidence type="ECO:0000256" key="1">
    <source>
        <dbReference type="SAM" id="MobiDB-lite"/>
    </source>
</evidence>